<comment type="caution">
    <text evidence="2">The sequence shown here is derived from an EMBL/GenBank/DDBJ whole genome shotgun (WGS) entry which is preliminary data.</text>
</comment>
<keyword evidence="1" id="KW-0812">Transmembrane</keyword>
<dbReference type="Pfam" id="PF13646">
    <property type="entry name" value="HEAT_2"/>
    <property type="match status" value="1"/>
</dbReference>
<name>A0AA43XKT7_9CLOT</name>
<keyword evidence="1" id="KW-0472">Membrane</keyword>
<dbReference type="AlphaFoldDB" id="A0AA43XKT7"/>
<feature type="transmembrane region" description="Helical" evidence="1">
    <location>
        <begin position="6"/>
        <end position="27"/>
    </location>
</feature>
<reference evidence="2 3" key="1">
    <citation type="submission" date="2019-04" db="EMBL/GenBank/DDBJ databases">
        <title>Isachenkonia alkalipeptolytica gen. nov. sp. nov. a new anaerobic, alkiliphilic organothrophic bacterium capable to reduce synthesized ferrihydrite isolated from a soda lake.</title>
        <authorList>
            <person name="Toshchakov S.V."/>
            <person name="Zavarzina D.G."/>
            <person name="Zhilina T.N."/>
            <person name="Kostrikina N.A."/>
            <person name="Kublanov I.V."/>
        </authorList>
    </citation>
    <scope>NUCLEOTIDE SEQUENCE [LARGE SCALE GENOMIC DNA]</scope>
    <source>
        <strain evidence="2 3">Z-1701</strain>
    </source>
</reference>
<gene>
    <name evidence="2" type="ORF">ISALK_04195</name>
</gene>
<evidence type="ECO:0000256" key="1">
    <source>
        <dbReference type="SAM" id="Phobius"/>
    </source>
</evidence>
<keyword evidence="1" id="KW-1133">Transmembrane helix</keyword>
<dbReference type="Proteomes" id="UP000449710">
    <property type="component" value="Unassembled WGS sequence"/>
</dbReference>
<dbReference type="EMBL" id="SUMG01000003">
    <property type="protein sequence ID" value="NBG87695.1"/>
    <property type="molecule type" value="Genomic_DNA"/>
</dbReference>
<organism evidence="2 3">
    <name type="scientific">Isachenkonia alkalipeptolytica</name>
    <dbReference type="NCBI Taxonomy" id="2565777"/>
    <lineage>
        <taxon>Bacteria</taxon>
        <taxon>Bacillati</taxon>
        <taxon>Bacillota</taxon>
        <taxon>Clostridia</taxon>
        <taxon>Eubacteriales</taxon>
        <taxon>Clostridiaceae</taxon>
        <taxon>Isachenkonia</taxon>
    </lineage>
</organism>
<keyword evidence="3" id="KW-1185">Reference proteome</keyword>
<evidence type="ECO:0000313" key="2">
    <source>
        <dbReference type="EMBL" id="NBG87695.1"/>
    </source>
</evidence>
<accession>A0AA43XKT7</accession>
<evidence type="ECO:0000313" key="3">
    <source>
        <dbReference type="Proteomes" id="UP000449710"/>
    </source>
</evidence>
<sequence length="382" mass="44204">MMIENYIMPIFLFMLLLNLLLFFLLLVRKLYMIRALKIKENLRKEFEKELADYISHKDQNRLRTPATKRERRVFEELILSYGIFLTGEAKERLLEVIGREHKIEEIRKKLKSSNPWRKRIATYQGGEFGLKEIAPLLLEQLKLKDRELLYITARALIKLEDRKYLKEILQAIGEDRSMEKNNVLVLVELVEGDIRDILEEIMEGSDSFLHALALEIYGKRQYMEGVPRIEKMVESPLKEIRIAALKGAAALGDIGDADYFNKIAALKTDEQWEVRAFLAKYLKYVKNGHGIEILGSLMKDSNWHVRTNAANALKEQGEEGLKILVAMMDSEDGFAADKATEVIQKEVIFHGLLDNLEEGTIKNRIVQNMEKELMEVGENIYG</sequence>
<dbReference type="InterPro" id="IPR016024">
    <property type="entry name" value="ARM-type_fold"/>
</dbReference>
<dbReference type="SUPFAM" id="SSF48371">
    <property type="entry name" value="ARM repeat"/>
    <property type="match status" value="1"/>
</dbReference>
<dbReference type="InterPro" id="IPR011989">
    <property type="entry name" value="ARM-like"/>
</dbReference>
<protein>
    <submittedName>
        <fullName evidence="2">HEAT repeat domain-containing protein</fullName>
    </submittedName>
</protein>
<dbReference type="Gene3D" id="1.25.10.10">
    <property type="entry name" value="Leucine-rich Repeat Variant"/>
    <property type="match status" value="2"/>
</dbReference>
<proteinExistence type="predicted"/>